<accession>A0A1H0P3W5</accession>
<protein>
    <submittedName>
        <fullName evidence="2">Alkylhydroperoxidase AhpD family core domain-containing protein</fullName>
    </submittedName>
</protein>
<dbReference type="InterPro" id="IPR029032">
    <property type="entry name" value="AhpD-like"/>
</dbReference>
<dbReference type="AlphaFoldDB" id="A0A1H0P3W5"/>
<keyword evidence="2" id="KW-0560">Oxidoreductase</keyword>
<reference evidence="2 3" key="1">
    <citation type="submission" date="2016-10" db="EMBL/GenBank/DDBJ databases">
        <authorList>
            <person name="de Groot N.N."/>
        </authorList>
    </citation>
    <scope>NUCLEOTIDE SEQUENCE [LARGE SCALE GENOMIC DNA]</scope>
    <source>
        <strain evidence="2 3">StLB037</strain>
    </source>
</reference>
<dbReference type="InterPro" id="IPR004675">
    <property type="entry name" value="AhpD_core"/>
</dbReference>
<dbReference type="Proteomes" id="UP000186456">
    <property type="component" value="Unassembled WGS sequence"/>
</dbReference>
<feature type="domain" description="Carboxymuconolactone decarboxylase-like" evidence="1">
    <location>
        <begin position="17"/>
        <end position="89"/>
    </location>
</feature>
<dbReference type="Pfam" id="PF02627">
    <property type="entry name" value="CMD"/>
    <property type="match status" value="1"/>
</dbReference>
<dbReference type="Gene3D" id="1.20.1290.10">
    <property type="entry name" value="AhpD-like"/>
    <property type="match status" value="1"/>
</dbReference>
<dbReference type="GO" id="GO:0051920">
    <property type="term" value="F:peroxiredoxin activity"/>
    <property type="evidence" value="ECO:0007669"/>
    <property type="project" value="InterPro"/>
</dbReference>
<organism evidence="2 3">
    <name type="scientific">Microbacterium testaceum (strain StLB037)</name>
    <dbReference type="NCBI Taxonomy" id="979556"/>
    <lineage>
        <taxon>Bacteria</taxon>
        <taxon>Bacillati</taxon>
        <taxon>Actinomycetota</taxon>
        <taxon>Actinomycetes</taxon>
        <taxon>Micrococcales</taxon>
        <taxon>Microbacteriaceae</taxon>
        <taxon>Microbacterium</taxon>
    </lineage>
</organism>
<evidence type="ECO:0000259" key="1">
    <source>
        <dbReference type="Pfam" id="PF02627"/>
    </source>
</evidence>
<dbReference type="NCBIfam" id="TIGR00778">
    <property type="entry name" value="ahpD_dom"/>
    <property type="match status" value="1"/>
</dbReference>
<gene>
    <name evidence="2" type="ORF">SAMN04487788_1743</name>
</gene>
<proteinExistence type="predicted"/>
<evidence type="ECO:0000313" key="3">
    <source>
        <dbReference type="Proteomes" id="UP000186456"/>
    </source>
</evidence>
<dbReference type="SUPFAM" id="SSF69118">
    <property type="entry name" value="AhpD-like"/>
    <property type="match status" value="1"/>
</dbReference>
<name>A0A1H0P3W5_MICTS</name>
<dbReference type="PANTHER" id="PTHR34846">
    <property type="entry name" value="4-CARBOXYMUCONOLACTONE DECARBOXYLASE FAMILY PROTEIN (AFU_ORTHOLOGUE AFUA_6G11590)"/>
    <property type="match status" value="1"/>
</dbReference>
<dbReference type="RefSeq" id="WP_056230947.1">
    <property type="nucleotide sequence ID" value="NZ_FNJN01000003.1"/>
</dbReference>
<dbReference type="PANTHER" id="PTHR34846:SF10">
    <property type="entry name" value="CYTOPLASMIC PROTEIN"/>
    <property type="match status" value="1"/>
</dbReference>
<dbReference type="EMBL" id="FNJN01000003">
    <property type="protein sequence ID" value="SDO99757.1"/>
    <property type="molecule type" value="Genomic_DNA"/>
</dbReference>
<keyword evidence="2" id="KW-0575">Peroxidase</keyword>
<sequence>MTRIDLSRTNRGGYAAVLALEGYARTHVDKTLYELLKLRASILNGCGFCVDMHATAAAAHGVPARTLHAVAAWHHAGDLLDDRQRAVLALTDAVTLVGPESVTDEVWERAAAFFSEKELGSLVVAIATINVWNRIALATGMTPPVDAAHPVA</sequence>
<dbReference type="InterPro" id="IPR003779">
    <property type="entry name" value="CMD-like"/>
</dbReference>
<evidence type="ECO:0000313" key="2">
    <source>
        <dbReference type="EMBL" id="SDO99757.1"/>
    </source>
</evidence>